<keyword evidence="3" id="KW-1003">Cell membrane</keyword>
<comment type="subcellular location">
    <subcellularLocation>
        <location evidence="1 7">Cell membrane</location>
        <topology evidence="1 7">Multi-pass membrane protein</topology>
    </subcellularLocation>
</comment>
<evidence type="ECO:0000313" key="9">
    <source>
        <dbReference type="EMBL" id="MBB2177240.1"/>
    </source>
</evidence>
<feature type="transmembrane region" description="Helical" evidence="7">
    <location>
        <begin position="114"/>
        <end position="136"/>
    </location>
</feature>
<feature type="transmembrane region" description="Helical" evidence="7">
    <location>
        <begin position="237"/>
        <end position="259"/>
    </location>
</feature>
<dbReference type="Proteomes" id="UP000561066">
    <property type="component" value="Unassembled WGS sequence"/>
</dbReference>
<name>A0A7W4P7S4_9PROT</name>
<keyword evidence="6 7" id="KW-0472">Membrane</keyword>
<feature type="transmembrane region" description="Helical" evidence="7">
    <location>
        <begin position="83"/>
        <end position="102"/>
    </location>
</feature>
<evidence type="ECO:0000259" key="8">
    <source>
        <dbReference type="PROSITE" id="PS50928"/>
    </source>
</evidence>
<dbReference type="InterPro" id="IPR000515">
    <property type="entry name" value="MetI-like"/>
</dbReference>
<dbReference type="PANTHER" id="PTHR30151">
    <property type="entry name" value="ALKANE SULFONATE ABC TRANSPORTER-RELATED, MEMBRANE SUBUNIT"/>
    <property type="match status" value="1"/>
</dbReference>
<accession>A0A7W4P7S4</accession>
<comment type="similarity">
    <text evidence="7">Belongs to the binding-protein-dependent transport system permease family.</text>
</comment>
<evidence type="ECO:0000313" key="10">
    <source>
        <dbReference type="Proteomes" id="UP000561066"/>
    </source>
</evidence>
<dbReference type="GO" id="GO:0055085">
    <property type="term" value="P:transmembrane transport"/>
    <property type="evidence" value="ECO:0007669"/>
    <property type="project" value="InterPro"/>
</dbReference>
<reference evidence="9 10" key="1">
    <citation type="submission" date="2020-04" db="EMBL/GenBank/DDBJ databases">
        <title>Description of novel Gluconacetobacter.</title>
        <authorList>
            <person name="Sombolestani A."/>
        </authorList>
    </citation>
    <scope>NUCLEOTIDE SEQUENCE [LARGE SCALE GENOMIC DNA]</scope>
    <source>
        <strain evidence="9 10">LMG 21312</strain>
    </source>
</reference>
<sequence length="270" mass="29512">MLMLQMATERASMARLRQRVKQGIYFLFPPVMTAICLLALWQCVIFFFHIPAYVAPAPAVIAGQLISQHHLLLANLWPTCIEALSGFLLGNGLAVCVAIWLTHHPLAERCVYPLAVVVHTIPVLAVAPILVLILGTGYTPRIAIVVLVCFFPMLVNTVRGLKSVSPQTIELMKILYASDIETLVKVRVPSSLPFIFSALKVTAPASVIGAVIGEWIGASYGLGSMILEATYNFRSPLLYAAVFACSFLALVLFVVVAVVERRLTRWAPLN</sequence>
<evidence type="ECO:0000256" key="4">
    <source>
        <dbReference type="ARBA" id="ARBA00022692"/>
    </source>
</evidence>
<keyword evidence="2 7" id="KW-0813">Transport</keyword>
<dbReference type="InterPro" id="IPR035906">
    <property type="entry name" value="MetI-like_sf"/>
</dbReference>
<dbReference type="GO" id="GO:0005886">
    <property type="term" value="C:plasma membrane"/>
    <property type="evidence" value="ECO:0007669"/>
    <property type="project" value="UniProtKB-SubCell"/>
</dbReference>
<dbReference type="AlphaFoldDB" id="A0A7W4P7S4"/>
<comment type="caution">
    <text evidence="9">The sequence shown here is derived from an EMBL/GenBank/DDBJ whole genome shotgun (WGS) entry which is preliminary data.</text>
</comment>
<protein>
    <submittedName>
        <fullName evidence="9">ABC transporter permease</fullName>
    </submittedName>
</protein>
<keyword evidence="5 7" id="KW-1133">Transmembrane helix</keyword>
<gene>
    <name evidence="9" type="ORF">HLH21_15120</name>
</gene>
<dbReference type="EMBL" id="JABEQH010000024">
    <property type="protein sequence ID" value="MBB2177240.1"/>
    <property type="molecule type" value="Genomic_DNA"/>
</dbReference>
<dbReference type="PROSITE" id="PS50928">
    <property type="entry name" value="ABC_TM1"/>
    <property type="match status" value="1"/>
</dbReference>
<evidence type="ECO:0000256" key="5">
    <source>
        <dbReference type="ARBA" id="ARBA00022989"/>
    </source>
</evidence>
<keyword evidence="10" id="KW-1185">Reference proteome</keyword>
<dbReference type="SUPFAM" id="SSF161098">
    <property type="entry name" value="MetI-like"/>
    <property type="match status" value="1"/>
</dbReference>
<evidence type="ECO:0000256" key="3">
    <source>
        <dbReference type="ARBA" id="ARBA00022475"/>
    </source>
</evidence>
<organism evidence="9 10">
    <name type="scientific">Gluconacetobacter johannae</name>
    <dbReference type="NCBI Taxonomy" id="112140"/>
    <lineage>
        <taxon>Bacteria</taxon>
        <taxon>Pseudomonadati</taxon>
        <taxon>Pseudomonadota</taxon>
        <taxon>Alphaproteobacteria</taxon>
        <taxon>Acetobacterales</taxon>
        <taxon>Acetobacteraceae</taxon>
        <taxon>Gluconacetobacter</taxon>
    </lineage>
</organism>
<feature type="domain" description="ABC transmembrane type-1" evidence="8">
    <location>
        <begin position="76"/>
        <end position="260"/>
    </location>
</feature>
<dbReference type="Pfam" id="PF00528">
    <property type="entry name" value="BPD_transp_1"/>
    <property type="match status" value="1"/>
</dbReference>
<proteinExistence type="inferred from homology"/>
<feature type="transmembrane region" description="Helical" evidence="7">
    <location>
        <begin position="23"/>
        <end position="48"/>
    </location>
</feature>
<feature type="transmembrane region" description="Helical" evidence="7">
    <location>
        <begin position="142"/>
        <end position="161"/>
    </location>
</feature>
<evidence type="ECO:0000256" key="1">
    <source>
        <dbReference type="ARBA" id="ARBA00004651"/>
    </source>
</evidence>
<dbReference type="PANTHER" id="PTHR30151:SF20">
    <property type="entry name" value="ABC TRANSPORTER PERMEASE PROTEIN HI_0355-RELATED"/>
    <property type="match status" value="1"/>
</dbReference>
<dbReference type="RefSeq" id="WP_182944584.1">
    <property type="nucleotide sequence ID" value="NZ_JABEQH010000024.1"/>
</dbReference>
<keyword evidence="4 7" id="KW-0812">Transmembrane</keyword>
<evidence type="ECO:0000256" key="2">
    <source>
        <dbReference type="ARBA" id="ARBA00022448"/>
    </source>
</evidence>
<dbReference type="Gene3D" id="1.10.3720.10">
    <property type="entry name" value="MetI-like"/>
    <property type="match status" value="1"/>
</dbReference>
<evidence type="ECO:0000256" key="7">
    <source>
        <dbReference type="RuleBase" id="RU363032"/>
    </source>
</evidence>
<feature type="transmembrane region" description="Helical" evidence="7">
    <location>
        <begin position="194"/>
        <end position="217"/>
    </location>
</feature>
<evidence type="ECO:0000256" key="6">
    <source>
        <dbReference type="ARBA" id="ARBA00023136"/>
    </source>
</evidence>